<sequence>MGSEVAVSSGGGSSRRSPVPTAEGPFVYTLSPSKSPHTTGEVVESAARDLRRTYHRRVLDVLIRSVRGALDSIRRHTSVTSPRGKGDATGRGHGPVHAESQGVALVELSASLVSPGVQVTPSLMEVQEAISKVAKIILSTAKGVSQWVRCRKEDVSIWWWVSLQRTGEQLISLGWKIRGDTKGARHAQELLYMSESKDVSKIMSQMVNSFQTVDRTLRSYVLLDRQIKSEPTCYRVGALAINTDQLKKALVMEAGLWVEKYGEALKTTYLKEMERLFAQLSSSLSDFVYKDKAPIIREKFSNVGCSAAAKSKAWDKITSLLAVKECQKWWQTVQSAAKANRAEFNEAQHGAGGSPPSKPIDNIDKMVLDILGEDSIAVTGFDEVVEIFLPNENEGAECG</sequence>
<dbReference type="Proteomes" id="UP001487740">
    <property type="component" value="Unassembled WGS sequence"/>
</dbReference>
<evidence type="ECO:0000313" key="2">
    <source>
        <dbReference type="EMBL" id="KAK8371979.1"/>
    </source>
</evidence>
<gene>
    <name evidence="2" type="ORF">O3P69_014129</name>
</gene>
<evidence type="ECO:0000256" key="1">
    <source>
        <dbReference type="SAM" id="MobiDB-lite"/>
    </source>
</evidence>
<comment type="caution">
    <text evidence="2">The sequence shown here is derived from an EMBL/GenBank/DDBJ whole genome shotgun (WGS) entry which is preliminary data.</text>
</comment>
<feature type="region of interest" description="Disordered" evidence="1">
    <location>
        <begin position="1"/>
        <end position="41"/>
    </location>
</feature>
<accession>A0AAW0SAI3</accession>
<name>A0AAW0SAI3_SCYPA</name>
<dbReference type="EMBL" id="JARAKH010006381">
    <property type="protein sequence ID" value="KAK8371979.1"/>
    <property type="molecule type" value="Genomic_DNA"/>
</dbReference>
<organism evidence="2 3">
    <name type="scientific">Scylla paramamosain</name>
    <name type="common">Mud crab</name>
    <dbReference type="NCBI Taxonomy" id="85552"/>
    <lineage>
        <taxon>Eukaryota</taxon>
        <taxon>Metazoa</taxon>
        <taxon>Ecdysozoa</taxon>
        <taxon>Arthropoda</taxon>
        <taxon>Crustacea</taxon>
        <taxon>Multicrustacea</taxon>
        <taxon>Malacostraca</taxon>
        <taxon>Eumalacostraca</taxon>
        <taxon>Eucarida</taxon>
        <taxon>Decapoda</taxon>
        <taxon>Pleocyemata</taxon>
        <taxon>Brachyura</taxon>
        <taxon>Eubrachyura</taxon>
        <taxon>Portunoidea</taxon>
        <taxon>Portunidae</taxon>
        <taxon>Portuninae</taxon>
        <taxon>Scylla</taxon>
    </lineage>
</organism>
<keyword evidence="3" id="KW-1185">Reference proteome</keyword>
<dbReference type="AlphaFoldDB" id="A0AAW0SAI3"/>
<reference evidence="2 3" key="1">
    <citation type="submission" date="2023-03" db="EMBL/GenBank/DDBJ databases">
        <title>High-quality genome of Scylla paramamosain provides insights in environmental adaptation.</title>
        <authorList>
            <person name="Zhang L."/>
        </authorList>
    </citation>
    <scope>NUCLEOTIDE SEQUENCE [LARGE SCALE GENOMIC DNA]</scope>
    <source>
        <strain evidence="2">LZ_2023a</strain>
        <tissue evidence="2">Muscle</tissue>
    </source>
</reference>
<feature type="region of interest" description="Disordered" evidence="1">
    <location>
        <begin position="76"/>
        <end position="96"/>
    </location>
</feature>
<proteinExistence type="predicted"/>
<evidence type="ECO:0000313" key="3">
    <source>
        <dbReference type="Proteomes" id="UP001487740"/>
    </source>
</evidence>
<protein>
    <submittedName>
        <fullName evidence="2">Uncharacterized protein</fullName>
    </submittedName>
</protein>